<reference evidence="2" key="1">
    <citation type="submission" date="2023-10" db="EMBL/GenBank/DDBJ databases">
        <authorList>
            <person name="Domelevo Entfellner J.-B."/>
        </authorList>
    </citation>
    <scope>NUCLEOTIDE SEQUENCE</scope>
</reference>
<evidence type="ECO:0000313" key="2">
    <source>
        <dbReference type="EMBL" id="CAJ1900798.1"/>
    </source>
</evidence>
<protein>
    <submittedName>
        <fullName evidence="2">Uncharacterized protein</fullName>
    </submittedName>
</protein>
<sequence length="92" mass="10686">MNSGGGKMTRSEGYKVKRRRERKVASLDLKAEQNRTKMTLSRETLNRLEDGMTKIHVLSFKLYFKFHHWYSFCSLLSQLTTLSNLASSPNND</sequence>
<evidence type="ECO:0000313" key="3">
    <source>
        <dbReference type="Proteomes" id="UP001189624"/>
    </source>
</evidence>
<dbReference type="Gramene" id="rna-AYBTSS11_LOCUS3162">
    <property type="protein sequence ID" value="CAJ1900798.1"/>
    <property type="gene ID" value="gene-AYBTSS11_LOCUS3162"/>
</dbReference>
<keyword evidence="3" id="KW-1185">Reference proteome</keyword>
<feature type="region of interest" description="Disordered" evidence="1">
    <location>
        <begin position="1"/>
        <end position="23"/>
    </location>
</feature>
<dbReference type="EMBL" id="OY731398">
    <property type="protein sequence ID" value="CAJ1900798.1"/>
    <property type="molecule type" value="Genomic_DNA"/>
</dbReference>
<organism evidence="2 3">
    <name type="scientific">Sphenostylis stenocarpa</name>
    <dbReference type="NCBI Taxonomy" id="92480"/>
    <lineage>
        <taxon>Eukaryota</taxon>
        <taxon>Viridiplantae</taxon>
        <taxon>Streptophyta</taxon>
        <taxon>Embryophyta</taxon>
        <taxon>Tracheophyta</taxon>
        <taxon>Spermatophyta</taxon>
        <taxon>Magnoliopsida</taxon>
        <taxon>eudicotyledons</taxon>
        <taxon>Gunneridae</taxon>
        <taxon>Pentapetalae</taxon>
        <taxon>rosids</taxon>
        <taxon>fabids</taxon>
        <taxon>Fabales</taxon>
        <taxon>Fabaceae</taxon>
        <taxon>Papilionoideae</taxon>
        <taxon>50 kb inversion clade</taxon>
        <taxon>NPAAA clade</taxon>
        <taxon>indigoferoid/millettioid clade</taxon>
        <taxon>Phaseoleae</taxon>
        <taxon>Sphenostylis</taxon>
    </lineage>
</organism>
<proteinExistence type="predicted"/>
<accession>A0AA86RUB2</accession>
<gene>
    <name evidence="2" type="ORF">AYBTSS11_LOCUS3162</name>
</gene>
<name>A0AA86RUB2_9FABA</name>
<evidence type="ECO:0000256" key="1">
    <source>
        <dbReference type="SAM" id="MobiDB-lite"/>
    </source>
</evidence>
<dbReference type="Proteomes" id="UP001189624">
    <property type="component" value="Chromosome 1"/>
</dbReference>
<dbReference type="AlphaFoldDB" id="A0AA86RUB2"/>